<evidence type="ECO:0000313" key="2">
    <source>
        <dbReference type="Proteomes" id="UP000663722"/>
    </source>
</evidence>
<gene>
    <name evidence="1" type="ORF">dnm_055400</name>
</gene>
<evidence type="ECO:0000313" key="1">
    <source>
        <dbReference type="EMBL" id="QTA89484.1"/>
    </source>
</evidence>
<proteinExistence type="predicted"/>
<keyword evidence="2" id="KW-1185">Reference proteome</keyword>
<protein>
    <submittedName>
        <fullName evidence="1">Uncharacterized protein</fullName>
    </submittedName>
</protein>
<organism evidence="1 2">
    <name type="scientific">Desulfonema magnum</name>
    <dbReference type="NCBI Taxonomy" id="45655"/>
    <lineage>
        <taxon>Bacteria</taxon>
        <taxon>Pseudomonadati</taxon>
        <taxon>Thermodesulfobacteriota</taxon>
        <taxon>Desulfobacteria</taxon>
        <taxon>Desulfobacterales</taxon>
        <taxon>Desulfococcaceae</taxon>
        <taxon>Desulfonema</taxon>
    </lineage>
</organism>
<dbReference type="EMBL" id="CP061800">
    <property type="protein sequence ID" value="QTA89484.1"/>
    <property type="molecule type" value="Genomic_DNA"/>
</dbReference>
<dbReference type="KEGG" id="dmm:dnm_055400"/>
<dbReference type="AlphaFoldDB" id="A0A975BQT0"/>
<dbReference type="Proteomes" id="UP000663722">
    <property type="component" value="Chromosome"/>
</dbReference>
<sequence>MSDGGGFRLRILEIFRPADNNFQKKVCLRQCNSLHSFDKLINIKCLDKK</sequence>
<reference evidence="1" key="1">
    <citation type="journal article" date="2021" name="Microb. Physiol.">
        <title>Proteogenomic Insights into the Physiology of Marine, Sulfate-Reducing, Filamentous Desulfonema limicola and Desulfonema magnum.</title>
        <authorList>
            <person name="Schnaars V."/>
            <person name="Wohlbrand L."/>
            <person name="Scheve S."/>
            <person name="Hinrichs C."/>
            <person name="Reinhardt R."/>
            <person name="Rabus R."/>
        </authorList>
    </citation>
    <scope>NUCLEOTIDE SEQUENCE</scope>
    <source>
        <strain evidence="1">4be13</strain>
    </source>
</reference>
<accession>A0A975BQT0</accession>
<name>A0A975BQT0_9BACT</name>